<evidence type="ECO:0000313" key="3">
    <source>
        <dbReference type="Proteomes" id="UP000659388"/>
    </source>
</evidence>
<dbReference type="EMBL" id="JAESIY010000005">
    <property type="protein sequence ID" value="MBL3656578.1"/>
    <property type="molecule type" value="Genomic_DNA"/>
</dbReference>
<dbReference type="RefSeq" id="WP_202244366.1">
    <property type="nucleotide sequence ID" value="NZ_JAESIY010000005.1"/>
</dbReference>
<feature type="coiled-coil region" evidence="1">
    <location>
        <begin position="20"/>
        <end position="62"/>
    </location>
</feature>
<dbReference type="Proteomes" id="UP000659388">
    <property type="component" value="Unassembled WGS sequence"/>
</dbReference>
<name>A0A937F9P1_9BACT</name>
<organism evidence="2 3">
    <name type="scientific">Fulvivirga sediminis</name>
    <dbReference type="NCBI Taxonomy" id="2803949"/>
    <lineage>
        <taxon>Bacteria</taxon>
        <taxon>Pseudomonadati</taxon>
        <taxon>Bacteroidota</taxon>
        <taxon>Cytophagia</taxon>
        <taxon>Cytophagales</taxon>
        <taxon>Fulvivirgaceae</taxon>
        <taxon>Fulvivirga</taxon>
    </lineage>
</organism>
<reference evidence="2" key="1">
    <citation type="submission" date="2021-01" db="EMBL/GenBank/DDBJ databases">
        <title>Fulvivirga kasyanovii gen. nov., sp nov., a novel member of the phylum Bacteroidetes isolated from seawater in a mussel farm.</title>
        <authorList>
            <person name="Zhao L.-H."/>
            <person name="Wang Z.-J."/>
        </authorList>
    </citation>
    <scope>NUCLEOTIDE SEQUENCE</scope>
    <source>
        <strain evidence="2">2943</strain>
    </source>
</reference>
<proteinExistence type="predicted"/>
<protein>
    <submittedName>
        <fullName evidence="2">Uncharacterized protein</fullName>
    </submittedName>
</protein>
<evidence type="ECO:0000313" key="2">
    <source>
        <dbReference type="EMBL" id="MBL3656578.1"/>
    </source>
</evidence>
<gene>
    <name evidence="2" type="ORF">JL102_10575</name>
</gene>
<comment type="caution">
    <text evidence="2">The sequence shown here is derived from an EMBL/GenBank/DDBJ whole genome shotgun (WGS) entry which is preliminary data.</text>
</comment>
<keyword evidence="3" id="KW-1185">Reference proteome</keyword>
<evidence type="ECO:0000256" key="1">
    <source>
        <dbReference type="SAM" id="Coils"/>
    </source>
</evidence>
<keyword evidence="1" id="KW-0175">Coiled coil</keyword>
<accession>A0A937F9P1</accession>
<dbReference type="AlphaFoldDB" id="A0A937F9P1"/>
<sequence>MESKTQGKAEKVFQDIGKGIDELIKDLHRAKEKMEVEYEDEINELKRNKETLKSEFKDFKENNKGKWDEVEKSLHNAAKEVQNAMEALFKKKKEG</sequence>